<evidence type="ECO:0000256" key="1">
    <source>
        <dbReference type="ARBA" id="ARBA00023002"/>
    </source>
</evidence>
<dbReference type="Gene3D" id="3.40.50.970">
    <property type="match status" value="2"/>
</dbReference>
<keyword evidence="6" id="KW-1185">Reference proteome</keyword>
<evidence type="ECO:0000313" key="6">
    <source>
        <dbReference type="Proteomes" id="UP000317369"/>
    </source>
</evidence>
<dbReference type="EMBL" id="CP036425">
    <property type="protein sequence ID" value="QDU34602.1"/>
    <property type="molecule type" value="Genomic_DNA"/>
</dbReference>
<dbReference type="Pfam" id="PF02775">
    <property type="entry name" value="TPP_enzyme_C"/>
    <property type="match status" value="1"/>
</dbReference>
<dbReference type="InterPro" id="IPR011766">
    <property type="entry name" value="TPP_enzyme_TPP-bd"/>
</dbReference>
<dbReference type="GO" id="GO:0016625">
    <property type="term" value="F:oxidoreductase activity, acting on the aldehyde or oxo group of donors, iron-sulfur protein as acceptor"/>
    <property type="evidence" value="ECO:0007669"/>
    <property type="project" value="UniProtKB-ARBA"/>
</dbReference>
<dbReference type="InterPro" id="IPR051457">
    <property type="entry name" value="2-oxoacid:Fd_oxidoreductase"/>
</dbReference>
<dbReference type="Proteomes" id="UP000317369">
    <property type="component" value="Chromosome"/>
</dbReference>
<dbReference type="PANTHER" id="PTHR48084">
    <property type="entry name" value="2-OXOGLUTARATE OXIDOREDUCTASE SUBUNIT KORB-RELATED"/>
    <property type="match status" value="1"/>
</dbReference>
<name>A0A517YWL1_9BACT</name>
<accession>A0A517YWL1</accession>
<dbReference type="InterPro" id="IPR046667">
    <property type="entry name" value="DUF6537"/>
</dbReference>
<dbReference type="InterPro" id="IPR029061">
    <property type="entry name" value="THDP-binding"/>
</dbReference>
<keyword evidence="5" id="KW-0670">Pyruvate</keyword>
<feature type="domain" description="Thiamine pyrophosphate enzyme TPP-binding" evidence="3">
    <location>
        <begin position="460"/>
        <end position="569"/>
    </location>
</feature>
<dbReference type="SUPFAM" id="SSF53323">
    <property type="entry name" value="Pyruvate-ferredoxin oxidoreductase, PFOR, domain III"/>
    <property type="match status" value="1"/>
</dbReference>
<protein>
    <submittedName>
        <fullName evidence="5">Indolepyruvate ferredoxin oxidoreductase</fullName>
    </submittedName>
</protein>
<dbReference type="InterPro" id="IPR002869">
    <property type="entry name" value="Pyrv_flavodox_OxRed_cen"/>
</dbReference>
<organism evidence="5 6">
    <name type="scientific">Poriferisphaera corsica</name>
    <dbReference type="NCBI Taxonomy" id="2528020"/>
    <lineage>
        <taxon>Bacteria</taxon>
        <taxon>Pseudomonadati</taxon>
        <taxon>Planctomycetota</taxon>
        <taxon>Phycisphaerae</taxon>
        <taxon>Phycisphaerales</taxon>
        <taxon>Phycisphaeraceae</taxon>
        <taxon>Poriferisphaera</taxon>
    </lineage>
</organism>
<evidence type="ECO:0000259" key="4">
    <source>
        <dbReference type="Pfam" id="PF20169"/>
    </source>
</evidence>
<sequence>MKFDQRFIKESGHAVYTGNELLVKGALEVEGGMHLVTGYPGSPISGVFDTMGSLSELLEENGIVARLGANEAISVAMLNGLQMVGGRGMVLMKSVGLHVASDALALGVLAETKPEGGGIIVTGDDPWSDSTQVPADSRYLAEHVRMPILEPSCGQEMKDWVSIGLKIGQAGRIYMGLLVTTAQADGGGSVEVQPNQYPVVNEKHKVALSYEEDVLPNVDRTVLLPPRTWLEEIRMTERHDAVKKSARDFGVNKILYPTQRGERVPLGFIASGNAYGYLAHALSEMNLLGRIPILKLGMPYPVCENIVGEFISQCDQAIVVEERRGFVENHIQAIAAQLRQEQNINCEIYGKRFPLGLDGFPATRGLNPSLIIQILVPLLRAHPTLPIEFTNGNLTTELERIEAANNIKVNLPTRSPTFCPGCPHRDSSNVLLELRADLLDADYMERHHRRKPVDLVAHGDTGCYTMLMFPPNEPLMQNYSGMGLGGATGAGVDPFIDNKQIVFMGDGTFYHSGQVAIGQSIYNGQDITYIILENSTTAMTGHQPHESNDADIMGRVTNALDIERIIKGLIPKEITNDVKLVRINPADRDRYRNLLEQTVLSNGVKIVIADKECGIKYHRRARTAERAEIKEKGFLSKKTYMNVAEEVCEYCLECTSTTGCPALKKVDTDYGAKIQTDFSTCVNDGACARISACPSFEEVTVIRQSPERMGDLFVDLDSLPDPPKPVHADQDIWRVHLAGVGGMGIGLCRAILLFAGQEMGYNVQFLDKKGMAIRSGGVFGQLVYTRSEGVVDNGTAGLRLRASNQFTTPVIPYGKADLLLGLDMLEACRAIDPKAPYRVASSDKTSVVLNTTDTPTVLAMMGRDELDQEKLEKSLRDNSQSDHFFSASIGDLCERVLDNKVYANVMMLGIAFQLGYLPLKRDALELAIRKVAGKEADRNLRAFGIGRKLALHPELFEVFARHEYESAKQALRRKVNTLRLWFKGSKGEKLSKQFRVLMKHTFRATRGMRVPDQLLRDVIIRTYDCLIWGGIEYAERYCLRLQQIFHKDHPEYGFEITRAVAHNLGKVMLIKDEIYVAALLTNPEKYRRDRKRFNVNPERGDRIVYKHHNKPEFDLFGRPISFEIKTRDWMLRLMSGCRFLRSVMPQWHKREKAFRDWYETLVDRLDWHGERDYQRWLSILNVPEDVRGYREVRYPKMERAKRLAEMYFDTPPDQFEAASKRDVDNVTSIELPIVYPAK</sequence>
<dbReference type="CDD" id="cd07034">
    <property type="entry name" value="TPP_PYR_PFOR_IOR-alpha_like"/>
    <property type="match status" value="1"/>
</dbReference>
<proteinExistence type="predicted"/>
<dbReference type="Gene3D" id="3.40.920.10">
    <property type="entry name" value="Pyruvate-ferredoxin oxidoreductase, PFOR, domain III"/>
    <property type="match status" value="1"/>
</dbReference>
<dbReference type="InterPro" id="IPR002880">
    <property type="entry name" value="Pyrv_Fd/Flavodoxin_OxRdtase_N"/>
</dbReference>
<evidence type="ECO:0000259" key="3">
    <source>
        <dbReference type="Pfam" id="PF02775"/>
    </source>
</evidence>
<evidence type="ECO:0000259" key="2">
    <source>
        <dbReference type="Pfam" id="PF01558"/>
    </source>
</evidence>
<dbReference type="RefSeq" id="WP_145078673.1">
    <property type="nucleotide sequence ID" value="NZ_CP036425.1"/>
</dbReference>
<dbReference type="GO" id="GO:0045333">
    <property type="term" value="P:cellular respiration"/>
    <property type="evidence" value="ECO:0007669"/>
    <property type="project" value="UniProtKB-ARBA"/>
</dbReference>
<dbReference type="InterPro" id="IPR019752">
    <property type="entry name" value="Pyrv/ketoisovalerate_OxRed_cat"/>
</dbReference>
<feature type="domain" description="DUF6537" evidence="4">
    <location>
        <begin position="1021"/>
        <end position="1203"/>
    </location>
</feature>
<dbReference type="GO" id="GO:0044281">
    <property type="term" value="P:small molecule metabolic process"/>
    <property type="evidence" value="ECO:0007669"/>
    <property type="project" value="UniProtKB-ARBA"/>
</dbReference>
<dbReference type="AlphaFoldDB" id="A0A517YWL1"/>
<dbReference type="PANTHER" id="PTHR48084:SF3">
    <property type="entry name" value="SUBUNIT OF PYRUVATE:FLAVODOXIN OXIDOREDUCTASE"/>
    <property type="match status" value="1"/>
</dbReference>
<evidence type="ECO:0000313" key="5">
    <source>
        <dbReference type="EMBL" id="QDU34602.1"/>
    </source>
</evidence>
<keyword evidence="1" id="KW-0560">Oxidoreductase</keyword>
<dbReference type="Pfam" id="PF01558">
    <property type="entry name" value="POR"/>
    <property type="match status" value="1"/>
</dbReference>
<dbReference type="SUPFAM" id="SSF52518">
    <property type="entry name" value="Thiamin diphosphate-binding fold (THDP-binding)"/>
    <property type="match status" value="2"/>
</dbReference>
<feature type="domain" description="Pyruvate/ketoisovalerate oxidoreductase catalytic" evidence="2">
    <location>
        <begin position="741"/>
        <end position="947"/>
    </location>
</feature>
<reference evidence="5 6" key="1">
    <citation type="submission" date="2019-02" db="EMBL/GenBank/DDBJ databases">
        <title>Deep-cultivation of Planctomycetes and their phenomic and genomic characterization uncovers novel biology.</title>
        <authorList>
            <person name="Wiegand S."/>
            <person name="Jogler M."/>
            <person name="Boedeker C."/>
            <person name="Pinto D."/>
            <person name="Vollmers J."/>
            <person name="Rivas-Marin E."/>
            <person name="Kohn T."/>
            <person name="Peeters S.H."/>
            <person name="Heuer A."/>
            <person name="Rast P."/>
            <person name="Oberbeckmann S."/>
            <person name="Bunk B."/>
            <person name="Jeske O."/>
            <person name="Meyerdierks A."/>
            <person name="Storesund J.E."/>
            <person name="Kallscheuer N."/>
            <person name="Luecker S."/>
            <person name="Lage O.M."/>
            <person name="Pohl T."/>
            <person name="Merkel B.J."/>
            <person name="Hornburger P."/>
            <person name="Mueller R.-W."/>
            <person name="Bruemmer F."/>
            <person name="Labrenz M."/>
            <person name="Spormann A.M."/>
            <person name="Op den Camp H."/>
            <person name="Overmann J."/>
            <person name="Amann R."/>
            <person name="Jetten M.S.M."/>
            <person name="Mascher T."/>
            <person name="Medema M.H."/>
            <person name="Devos D.P."/>
            <person name="Kaster A.-K."/>
            <person name="Ovreas L."/>
            <person name="Rohde M."/>
            <person name="Galperin M.Y."/>
            <person name="Jogler C."/>
        </authorList>
    </citation>
    <scope>NUCLEOTIDE SEQUENCE [LARGE SCALE GENOMIC DNA]</scope>
    <source>
        <strain evidence="5 6">KS4</strain>
    </source>
</reference>
<dbReference type="Pfam" id="PF20169">
    <property type="entry name" value="DUF6537"/>
    <property type="match status" value="1"/>
</dbReference>
<dbReference type="GO" id="GO:0030976">
    <property type="term" value="F:thiamine pyrophosphate binding"/>
    <property type="evidence" value="ECO:0007669"/>
    <property type="project" value="InterPro"/>
</dbReference>
<dbReference type="OrthoDB" id="9804603at2"/>
<dbReference type="KEGG" id="pcor:KS4_26730"/>
<gene>
    <name evidence="5" type="ORF">KS4_26730</name>
</gene>